<evidence type="ECO:0000313" key="2">
    <source>
        <dbReference type="Proteomes" id="UP000319771"/>
    </source>
</evidence>
<evidence type="ECO:0000313" key="1">
    <source>
        <dbReference type="EMBL" id="TMQ72283.1"/>
    </source>
</evidence>
<proteinExistence type="predicted"/>
<dbReference type="Gene3D" id="1.20.120.450">
    <property type="entry name" value="dinb family like domain"/>
    <property type="match status" value="1"/>
</dbReference>
<accession>A0A538U8R4</accession>
<comment type="caution">
    <text evidence="1">The sequence shown here is derived from an EMBL/GenBank/DDBJ whole genome shotgun (WGS) entry which is preliminary data.</text>
</comment>
<dbReference type="AlphaFoldDB" id="A0A538U8R4"/>
<dbReference type="SUPFAM" id="SSF109854">
    <property type="entry name" value="DinB/YfiT-like putative metalloenzymes"/>
    <property type="match status" value="1"/>
</dbReference>
<dbReference type="InterPro" id="IPR034660">
    <property type="entry name" value="DinB/YfiT-like"/>
</dbReference>
<sequence length="192" mass="21069">MRDDGHHGAMAMRGEDLPALCADLDAALRELTAATDRDPSLWTRGQPGKWTAGQQVAHVGLILTRMADAFDLAEPKLRAGTLPAIPRRGLVQTLFVAVVVERGFMPNGAKAAAISQPPDRPEPAATREALTRGAGRLRAMGERLSAAERDRIWIWNSEFVTTWPYRLPEAVRIHAVHARHHAWSIARIPARG</sequence>
<gene>
    <name evidence="1" type="ORF">E6K81_07785</name>
</gene>
<dbReference type="EMBL" id="VBPB01000113">
    <property type="protein sequence ID" value="TMQ72283.1"/>
    <property type="molecule type" value="Genomic_DNA"/>
</dbReference>
<reference evidence="1 2" key="1">
    <citation type="journal article" date="2019" name="Nat. Microbiol.">
        <title>Mediterranean grassland soil C-N compound turnover is dependent on rainfall and depth, and is mediated by genomically divergent microorganisms.</title>
        <authorList>
            <person name="Diamond S."/>
            <person name="Andeer P.F."/>
            <person name="Li Z."/>
            <person name="Crits-Christoph A."/>
            <person name="Burstein D."/>
            <person name="Anantharaman K."/>
            <person name="Lane K.R."/>
            <person name="Thomas B.C."/>
            <person name="Pan C."/>
            <person name="Northen T.R."/>
            <person name="Banfield J.F."/>
        </authorList>
    </citation>
    <scope>NUCLEOTIDE SEQUENCE [LARGE SCALE GENOMIC DNA]</scope>
    <source>
        <strain evidence="1">WS_11</strain>
    </source>
</reference>
<name>A0A538U8R4_UNCEI</name>
<organism evidence="1 2">
    <name type="scientific">Eiseniibacteriota bacterium</name>
    <dbReference type="NCBI Taxonomy" id="2212470"/>
    <lineage>
        <taxon>Bacteria</taxon>
        <taxon>Candidatus Eiseniibacteriota</taxon>
    </lineage>
</organism>
<dbReference type="Proteomes" id="UP000319771">
    <property type="component" value="Unassembled WGS sequence"/>
</dbReference>
<protein>
    <submittedName>
        <fullName evidence="1">Uncharacterized protein</fullName>
    </submittedName>
</protein>